<dbReference type="AlphaFoldDB" id="A0A6S6TUX3"/>
<dbReference type="PANTHER" id="PTHR14226">
    <property type="entry name" value="NEUROPATHY TARGET ESTERASE/SWISS CHEESE D.MELANOGASTER"/>
    <property type="match status" value="1"/>
</dbReference>
<dbReference type="GO" id="GO:0016787">
    <property type="term" value="F:hydrolase activity"/>
    <property type="evidence" value="ECO:0007669"/>
    <property type="project" value="UniProtKB-UniRule"/>
</dbReference>
<accession>A0A6S6TUX3</accession>
<evidence type="ECO:0000313" key="6">
    <source>
        <dbReference type="EMBL" id="CAA6823214.1"/>
    </source>
</evidence>
<keyword evidence="3 4" id="KW-0443">Lipid metabolism</keyword>
<evidence type="ECO:0000259" key="5">
    <source>
        <dbReference type="PROSITE" id="PS51635"/>
    </source>
</evidence>
<name>A0A6S6TUX3_9BACT</name>
<reference evidence="6" key="1">
    <citation type="submission" date="2020-01" db="EMBL/GenBank/DDBJ databases">
        <authorList>
            <person name="Meier V. D."/>
            <person name="Meier V D."/>
        </authorList>
    </citation>
    <scope>NUCLEOTIDE SEQUENCE</scope>
    <source>
        <strain evidence="6">HLG_WM_MAG_01</strain>
    </source>
</reference>
<comment type="caution">
    <text evidence="4">Lacks conserved residue(s) required for the propagation of feature annotation.</text>
</comment>
<feature type="short sequence motif" description="DGA/G" evidence="4">
    <location>
        <begin position="189"/>
        <end position="191"/>
    </location>
</feature>
<feature type="active site" description="Nucleophile" evidence="4">
    <location>
        <position position="75"/>
    </location>
</feature>
<feature type="active site" description="Proton acceptor" evidence="4">
    <location>
        <position position="189"/>
    </location>
</feature>
<sequence length="323" mass="35489">MIIKLYKKQLFLVLLLPILLFSDSQHIKKDSDMPKNKKTVSLVLGSGGARGYAHIGVIETLEAQGYEIKSISGSSMGALVGAIYAAGKLEAYKEWVLSLGFIDTLKLLDISLSDGGIVNIDTVYEKIEALIGDTKIEDLPVKYMAVASDIKSQKKVWFKDGKLIDAIRASIAIPTIFTPVIKDEMILVDGGVLDPLPIASVSSDETDLTIAVNLNANIPNTYTIELPEKAENILYKKATKLVNKAKEVIGTDTSKEEAPKDIFYVLNKSLDATQSIIIENTIKAYKPDLIIEIPRDACESYEFDKAYEMIEIGKIATQKSLKI</sequence>
<dbReference type="SUPFAM" id="SSF52151">
    <property type="entry name" value="FabD/lysophospholipase-like"/>
    <property type="match status" value="1"/>
</dbReference>
<dbReference type="EMBL" id="CACVAS010000117">
    <property type="protein sequence ID" value="CAA6823214.1"/>
    <property type="molecule type" value="Genomic_DNA"/>
</dbReference>
<gene>
    <name evidence="6" type="ORF">HELGO_WM892</name>
</gene>
<evidence type="ECO:0000256" key="4">
    <source>
        <dbReference type="PROSITE-ProRule" id="PRU01161"/>
    </source>
</evidence>
<dbReference type="PANTHER" id="PTHR14226:SF76">
    <property type="entry name" value="NTE FAMILY PROTEIN RSSA"/>
    <property type="match status" value="1"/>
</dbReference>
<dbReference type="InterPro" id="IPR002641">
    <property type="entry name" value="PNPLA_dom"/>
</dbReference>
<feature type="short sequence motif" description="GXSXG" evidence="4">
    <location>
        <begin position="73"/>
        <end position="77"/>
    </location>
</feature>
<dbReference type="PROSITE" id="PS51635">
    <property type="entry name" value="PNPLA"/>
    <property type="match status" value="1"/>
</dbReference>
<proteinExistence type="predicted"/>
<keyword evidence="2 4" id="KW-0442">Lipid degradation</keyword>
<dbReference type="InterPro" id="IPR016035">
    <property type="entry name" value="Acyl_Trfase/lysoPLipase"/>
</dbReference>
<evidence type="ECO:0000256" key="1">
    <source>
        <dbReference type="ARBA" id="ARBA00022801"/>
    </source>
</evidence>
<evidence type="ECO:0000256" key="2">
    <source>
        <dbReference type="ARBA" id="ARBA00022963"/>
    </source>
</evidence>
<keyword evidence="1 4" id="KW-0378">Hydrolase</keyword>
<dbReference type="Gene3D" id="3.40.1090.10">
    <property type="entry name" value="Cytosolic phospholipase A2 catalytic domain"/>
    <property type="match status" value="1"/>
</dbReference>
<dbReference type="GO" id="GO:0016042">
    <property type="term" value="P:lipid catabolic process"/>
    <property type="evidence" value="ECO:0007669"/>
    <property type="project" value="UniProtKB-UniRule"/>
</dbReference>
<dbReference type="Pfam" id="PF01734">
    <property type="entry name" value="Patatin"/>
    <property type="match status" value="1"/>
</dbReference>
<dbReference type="InterPro" id="IPR050301">
    <property type="entry name" value="NTE"/>
</dbReference>
<protein>
    <submittedName>
        <fullName evidence="6">UPF0028 protein YchK</fullName>
    </submittedName>
</protein>
<feature type="domain" description="PNPLA" evidence="5">
    <location>
        <begin position="42"/>
        <end position="202"/>
    </location>
</feature>
<evidence type="ECO:0000256" key="3">
    <source>
        <dbReference type="ARBA" id="ARBA00023098"/>
    </source>
</evidence>
<organism evidence="6">
    <name type="scientific">uncultured Sulfurovum sp</name>
    <dbReference type="NCBI Taxonomy" id="269237"/>
    <lineage>
        <taxon>Bacteria</taxon>
        <taxon>Pseudomonadati</taxon>
        <taxon>Campylobacterota</taxon>
        <taxon>Epsilonproteobacteria</taxon>
        <taxon>Campylobacterales</taxon>
        <taxon>Sulfurovaceae</taxon>
        <taxon>Sulfurovum</taxon>
        <taxon>environmental samples</taxon>
    </lineage>
</organism>